<keyword evidence="2" id="KW-1185">Reference proteome</keyword>
<evidence type="ECO:0000313" key="2">
    <source>
        <dbReference type="Proteomes" id="UP000249056"/>
    </source>
</evidence>
<dbReference type="EMBL" id="QKRW01000027">
    <property type="protein sequence ID" value="RAL61969.1"/>
    <property type="molecule type" value="Genomic_DNA"/>
</dbReference>
<name>A0A395IUE5_9HELO</name>
<sequence>MPQAETQALGNFEQLPLRRFLQEWATHPAIFNISLAQNGDDGFGQFSNGNFETVKNLEDVVFNDWFDFGNSENGYYNSGDSY</sequence>
<organism evidence="1 2">
    <name type="scientific">Monilinia fructigena</name>
    <dbReference type="NCBI Taxonomy" id="38457"/>
    <lineage>
        <taxon>Eukaryota</taxon>
        <taxon>Fungi</taxon>
        <taxon>Dikarya</taxon>
        <taxon>Ascomycota</taxon>
        <taxon>Pezizomycotina</taxon>
        <taxon>Leotiomycetes</taxon>
        <taxon>Helotiales</taxon>
        <taxon>Sclerotiniaceae</taxon>
        <taxon>Monilinia</taxon>
    </lineage>
</organism>
<gene>
    <name evidence="1" type="ORF">DID88_002458</name>
</gene>
<comment type="caution">
    <text evidence="1">The sequence shown here is derived from an EMBL/GenBank/DDBJ whole genome shotgun (WGS) entry which is preliminary data.</text>
</comment>
<reference evidence="1 2" key="1">
    <citation type="submission" date="2018-06" db="EMBL/GenBank/DDBJ databases">
        <title>Genome Sequence of the Brown Rot Fungal Pathogen Monilinia fructigena.</title>
        <authorList>
            <person name="Landi L."/>
            <person name="De Miccolis Angelini R.M."/>
            <person name="Pollastro S."/>
            <person name="Abate D."/>
            <person name="Faretra F."/>
            <person name="Romanazzi G."/>
        </authorList>
    </citation>
    <scope>NUCLEOTIDE SEQUENCE [LARGE SCALE GENOMIC DNA]</scope>
    <source>
        <strain evidence="1 2">Mfrg269</strain>
    </source>
</reference>
<accession>A0A395IUE5</accession>
<dbReference type="Proteomes" id="UP000249056">
    <property type="component" value="Unassembled WGS sequence"/>
</dbReference>
<dbReference type="AlphaFoldDB" id="A0A395IUE5"/>
<protein>
    <submittedName>
        <fullName evidence="1">Uncharacterized protein</fullName>
    </submittedName>
</protein>
<evidence type="ECO:0000313" key="1">
    <source>
        <dbReference type="EMBL" id="RAL61969.1"/>
    </source>
</evidence>
<proteinExistence type="predicted"/>